<feature type="compositionally biased region" description="Acidic residues" evidence="2">
    <location>
        <begin position="468"/>
        <end position="479"/>
    </location>
</feature>
<feature type="domain" description="Xaa-Pro dipeptidyl-peptidase C-terminal" evidence="3">
    <location>
        <begin position="262"/>
        <end position="439"/>
    </location>
</feature>
<dbReference type="InterPro" id="IPR013736">
    <property type="entry name" value="Xaa-Pro_dipept_C"/>
</dbReference>
<proteinExistence type="predicted"/>
<dbReference type="InterPro" id="IPR005674">
    <property type="entry name" value="CocE/Ser_esterase"/>
</dbReference>
<evidence type="ECO:0000259" key="3">
    <source>
        <dbReference type="SMART" id="SM00939"/>
    </source>
</evidence>
<evidence type="ECO:0000256" key="1">
    <source>
        <dbReference type="ARBA" id="ARBA00022801"/>
    </source>
</evidence>
<sequence length="479" mass="50762">MISEHVVANGCQLAVTVVPADAPGPVVLLRTPYGRHRLLGEARGWASRGFTCVISDVRGRFDSTGEFRPYAHEAADGAALVDWIAEQDFGGGPLLAAGASYGAHCAVVAALARPDVVRGVLASVPALGLGETAREPGGAARLACRLGWWAEHGGTARPRAPHDLDLLSELPVAGLIEQALGATPPGWDELWTAPRRDERLWDGVRDLRMPLLAVGGVHDPFASHTVELAETWGGPTRLILGPWGHDLDAREPGAALGGERIGSLYVRWARQVCDGISGNAAVIATDTHGRWRNLTPDRTRFDCTVTESAFTADPDAPFRSDTASAEPGSRALVRTEPLHAGEIAGQVTVTLDVEADVVDADWVVRIAVDTGQQVVPLAHAISRCAHATARREVVITTPPVGARVPAGARLVVEIAGHHWPAHARNPHTGTDPVRATELLASARRVHAAHLDVPWRPPGAGAVPPSDLLEPDQEVIPDVR</sequence>
<evidence type="ECO:0000313" key="4">
    <source>
        <dbReference type="EMBL" id="RKT88917.1"/>
    </source>
</evidence>
<dbReference type="RefSeq" id="WP_093154622.1">
    <property type="nucleotide sequence ID" value="NZ_FOUP01000007.1"/>
</dbReference>
<dbReference type="Proteomes" id="UP000199398">
    <property type="component" value="Unassembled WGS sequence"/>
</dbReference>
<dbReference type="AlphaFoldDB" id="A0A1I5CAH1"/>
<keyword evidence="1" id="KW-0378">Hydrolase</keyword>
<organism evidence="5 6">
    <name type="scientific">Saccharopolyspora antimicrobica</name>
    <dbReference type="NCBI Taxonomy" id="455193"/>
    <lineage>
        <taxon>Bacteria</taxon>
        <taxon>Bacillati</taxon>
        <taxon>Actinomycetota</taxon>
        <taxon>Actinomycetes</taxon>
        <taxon>Pseudonocardiales</taxon>
        <taxon>Pseudonocardiaceae</taxon>
        <taxon>Saccharopolyspora</taxon>
    </lineage>
</organism>
<dbReference type="SUPFAM" id="SSF49785">
    <property type="entry name" value="Galactose-binding domain-like"/>
    <property type="match status" value="1"/>
</dbReference>
<dbReference type="Pfam" id="PF08530">
    <property type="entry name" value="PepX_C"/>
    <property type="match status" value="1"/>
</dbReference>
<dbReference type="OrthoDB" id="5240615at2"/>
<gene>
    <name evidence="4" type="ORF">ATL45_7361</name>
    <name evidence="5" type="ORF">SAMN05421805_107120</name>
</gene>
<evidence type="ECO:0000313" key="7">
    <source>
        <dbReference type="Proteomes" id="UP000270697"/>
    </source>
</evidence>
<dbReference type="Gene3D" id="2.60.120.260">
    <property type="entry name" value="Galactose-binding domain-like"/>
    <property type="match status" value="1"/>
</dbReference>
<dbReference type="STRING" id="455193.SAMN05421805_107120"/>
<protein>
    <recommendedName>
        <fullName evidence="3">Xaa-Pro dipeptidyl-peptidase C-terminal domain-containing protein</fullName>
    </recommendedName>
</protein>
<dbReference type="Gene3D" id="3.40.50.1820">
    <property type="entry name" value="alpha/beta hydrolase"/>
    <property type="match status" value="1"/>
</dbReference>
<dbReference type="InterPro" id="IPR000383">
    <property type="entry name" value="Xaa-Pro-like_dom"/>
</dbReference>
<dbReference type="SUPFAM" id="SSF53474">
    <property type="entry name" value="alpha/beta-Hydrolases"/>
    <property type="match status" value="1"/>
</dbReference>
<evidence type="ECO:0000313" key="6">
    <source>
        <dbReference type="Proteomes" id="UP000199398"/>
    </source>
</evidence>
<dbReference type="EMBL" id="FOUP01000007">
    <property type="protein sequence ID" value="SFN83979.1"/>
    <property type="molecule type" value="Genomic_DNA"/>
</dbReference>
<evidence type="ECO:0000313" key="5">
    <source>
        <dbReference type="EMBL" id="SFN83979.1"/>
    </source>
</evidence>
<dbReference type="InterPro" id="IPR008979">
    <property type="entry name" value="Galactose-bd-like_sf"/>
</dbReference>
<dbReference type="Pfam" id="PF02129">
    <property type="entry name" value="Peptidase_S15"/>
    <property type="match status" value="1"/>
</dbReference>
<reference evidence="5 6" key="1">
    <citation type="submission" date="2016-10" db="EMBL/GenBank/DDBJ databases">
        <authorList>
            <person name="de Groot N.N."/>
        </authorList>
    </citation>
    <scope>NUCLEOTIDE SEQUENCE [LARGE SCALE GENOMIC DNA]</scope>
    <source>
        <strain evidence="5 6">CPCC 201259</strain>
    </source>
</reference>
<name>A0A1I5CAH1_9PSEU</name>
<dbReference type="NCBIfam" id="TIGR00976">
    <property type="entry name" value="CocE_NonD"/>
    <property type="match status" value="1"/>
</dbReference>
<dbReference type="EMBL" id="RBXX01000002">
    <property type="protein sequence ID" value="RKT88917.1"/>
    <property type="molecule type" value="Genomic_DNA"/>
</dbReference>
<keyword evidence="7" id="KW-1185">Reference proteome</keyword>
<evidence type="ECO:0000256" key="2">
    <source>
        <dbReference type="SAM" id="MobiDB-lite"/>
    </source>
</evidence>
<dbReference type="Gene3D" id="1.10.3020.10">
    <property type="entry name" value="alpha-amino acid ester hydrolase ( Helical cap domain)"/>
    <property type="match status" value="1"/>
</dbReference>
<accession>A0A1I5CAH1</accession>
<dbReference type="SMART" id="SM00939">
    <property type="entry name" value="PepX_C"/>
    <property type="match status" value="1"/>
</dbReference>
<dbReference type="InterPro" id="IPR029058">
    <property type="entry name" value="AB_hydrolase_fold"/>
</dbReference>
<feature type="region of interest" description="Disordered" evidence="2">
    <location>
        <begin position="452"/>
        <end position="479"/>
    </location>
</feature>
<dbReference type="Proteomes" id="UP000270697">
    <property type="component" value="Unassembled WGS sequence"/>
</dbReference>
<dbReference type="GO" id="GO:0008239">
    <property type="term" value="F:dipeptidyl-peptidase activity"/>
    <property type="evidence" value="ECO:0007669"/>
    <property type="project" value="InterPro"/>
</dbReference>
<reference evidence="4 7" key="2">
    <citation type="submission" date="2018-10" db="EMBL/GenBank/DDBJ databases">
        <title>Sequencing the genomes of 1000 actinobacteria strains.</title>
        <authorList>
            <person name="Klenk H.-P."/>
        </authorList>
    </citation>
    <scope>NUCLEOTIDE SEQUENCE [LARGE SCALE GENOMIC DNA]</scope>
    <source>
        <strain evidence="4 7">DSM 45119</strain>
    </source>
</reference>